<dbReference type="RefSeq" id="WP_171609740.1">
    <property type="nucleotide sequence ID" value="NZ_WHPF01000019.1"/>
</dbReference>
<evidence type="ECO:0000313" key="3">
    <source>
        <dbReference type="Proteomes" id="UP000598971"/>
    </source>
</evidence>
<dbReference type="EMBL" id="WHPF01000019">
    <property type="protein sequence ID" value="NNV57791.1"/>
    <property type="molecule type" value="Genomic_DNA"/>
</dbReference>
<dbReference type="Pfam" id="PF21781">
    <property type="entry name" value="DUF6876"/>
    <property type="match status" value="1"/>
</dbReference>
<feature type="domain" description="DUF6876" evidence="1">
    <location>
        <begin position="53"/>
        <end position="165"/>
    </location>
</feature>
<evidence type="ECO:0000259" key="1">
    <source>
        <dbReference type="Pfam" id="PF21781"/>
    </source>
</evidence>
<proteinExistence type="predicted"/>
<protein>
    <recommendedName>
        <fullName evidence="1">DUF6876 domain-containing protein</fullName>
    </recommendedName>
</protein>
<dbReference type="Proteomes" id="UP000598971">
    <property type="component" value="Unassembled WGS sequence"/>
</dbReference>
<name>A0A8J8FGN6_9BACT</name>
<organism evidence="2 3">
    <name type="scientific">Limnovirga soli</name>
    <dbReference type="NCBI Taxonomy" id="2656915"/>
    <lineage>
        <taxon>Bacteria</taxon>
        <taxon>Pseudomonadati</taxon>
        <taxon>Bacteroidota</taxon>
        <taxon>Chitinophagia</taxon>
        <taxon>Chitinophagales</taxon>
        <taxon>Chitinophagaceae</taxon>
        <taxon>Limnovirga</taxon>
    </lineage>
</organism>
<gene>
    <name evidence="2" type="ORF">GD597_20150</name>
</gene>
<dbReference type="InterPro" id="IPR049241">
    <property type="entry name" value="DUF6876"/>
</dbReference>
<accession>A0A8J8FGN6</accession>
<reference evidence="2" key="1">
    <citation type="submission" date="2019-10" db="EMBL/GenBank/DDBJ databases">
        <title>Draft genome sequence of Panacibacter sp. KCS-6.</title>
        <authorList>
            <person name="Yim K.J."/>
        </authorList>
    </citation>
    <scope>NUCLEOTIDE SEQUENCE</scope>
    <source>
        <strain evidence="2">KCS-6</strain>
    </source>
</reference>
<sequence>MVFLPKNHAKKPSFMRLLLLFFLAALLIHQLSFFSFFLLENILNKKTITMSNANDHIQTGNGSENFYCHRPSLMLYTNGVKDMAEACQAYWLIDLIISHQCKKAVNLERFQVWELKREKADKFFVKATDGNNNPVASQKIPFSDFPYDLATIWLVDGCLMLPTEY</sequence>
<keyword evidence="3" id="KW-1185">Reference proteome</keyword>
<dbReference type="AlphaFoldDB" id="A0A8J8FGN6"/>
<comment type="caution">
    <text evidence="2">The sequence shown here is derived from an EMBL/GenBank/DDBJ whole genome shotgun (WGS) entry which is preliminary data.</text>
</comment>
<evidence type="ECO:0000313" key="2">
    <source>
        <dbReference type="EMBL" id="NNV57791.1"/>
    </source>
</evidence>